<dbReference type="PRINTS" id="PR00344">
    <property type="entry name" value="BCTRLSENSOR"/>
</dbReference>
<dbReference type="PROSITE" id="PS50894">
    <property type="entry name" value="HPT"/>
    <property type="match status" value="1"/>
</dbReference>
<feature type="coiled-coil region" evidence="7">
    <location>
        <begin position="143"/>
        <end position="170"/>
    </location>
</feature>
<evidence type="ECO:0000256" key="5">
    <source>
        <dbReference type="PROSITE-ProRule" id="PRU00110"/>
    </source>
</evidence>
<dbReference type="RefSeq" id="WP_273618423.1">
    <property type="nucleotide sequence ID" value="NZ_CP117417.1"/>
</dbReference>
<evidence type="ECO:0000256" key="7">
    <source>
        <dbReference type="SAM" id="Coils"/>
    </source>
</evidence>
<dbReference type="SMART" id="SM00388">
    <property type="entry name" value="HisKA"/>
    <property type="match status" value="1"/>
</dbReference>
<comment type="catalytic activity">
    <reaction evidence="1">
        <text>ATP + protein L-histidine = ADP + protein N-phospho-L-histidine.</text>
        <dbReference type="EC" id="2.7.13.3"/>
    </reaction>
</comment>
<dbReference type="Proteomes" id="UP001218231">
    <property type="component" value="Chromosome"/>
</dbReference>
<dbReference type="Pfam" id="PF01627">
    <property type="entry name" value="Hpt"/>
    <property type="match status" value="1"/>
</dbReference>
<accession>A0ABY7TXT7</accession>
<dbReference type="PANTHER" id="PTHR45339">
    <property type="entry name" value="HYBRID SIGNAL TRANSDUCTION HISTIDINE KINASE J"/>
    <property type="match status" value="1"/>
</dbReference>
<dbReference type="InterPro" id="IPR011006">
    <property type="entry name" value="CheY-like_superfamily"/>
</dbReference>
<evidence type="ECO:0000313" key="11">
    <source>
        <dbReference type="EMBL" id="WCT78079.1"/>
    </source>
</evidence>
<keyword evidence="3 6" id="KW-0597">Phosphoprotein</keyword>
<dbReference type="InterPro" id="IPR003594">
    <property type="entry name" value="HATPase_dom"/>
</dbReference>
<feature type="modified residue" description="4-aspartylphosphate" evidence="6">
    <location>
        <position position="59"/>
    </location>
</feature>
<dbReference type="InterPro" id="IPR036890">
    <property type="entry name" value="HATPase_C_sf"/>
</dbReference>
<evidence type="ECO:0000256" key="6">
    <source>
        <dbReference type="PROSITE-ProRule" id="PRU00169"/>
    </source>
</evidence>
<evidence type="ECO:0000256" key="3">
    <source>
        <dbReference type="ARBA" id="ARBA00022553"/>
    </source>
</evidence>
<feature type="domain" description="HPt" evidence="10">
    <location>
        <begin position="575"/>
        <end position="669"/>
    </location>
</feature>
<dbReference type="SUPFAM" id="SSF47384">
    <property type="entry name" value="Homodimeric domain of signal transducing histidine kinase"/>
    <property type="match status" value="1"/>
</dbReference>
<evidence type="ECO:0000256" key="4">
    <source>
        <dbReference type="ARBA" id="ARBA00023012"/>
    </source>
</evidence>
<evidence type="ECO:0000259" key="8">
    <source>
        <dbReference type="PROSITE" id="PS50109"/>
    </source>
</evidence>
<evidence type="ECO:0000259" key="10">
    <source>
        <dbReference type="PROSITE" id="PS50894"/>
    </source>
</evidence>
<dbReference type="Pfam" id="PF00512">
    <property type="entry name" value="HisKA"/>
    <property type="match status" value="1"/>
</dbReference>
<feature type="modified residue" description="4-aspartylphosphate" evidence="6">
    <location>
        <position position="474"/>
    </location>
</feature>
<protein>
    <recommendedName>
        <fullName evidence="2">histidine kinase</fullName>
        <ecNumber evidence="2">2.7.13.3</ecNumber>
    </recommendedName>
</protein>
<dbReference type="InterPro" id="IPR036641">
    <property type="entry name" value="HPT_dom_sf"/>
</dbReference>
<organism evidence="11 12">
    <name type="scientific">Novosphingobium humi</name>
    <dbReference type="NCBI Taxonomy" id="2282397"/>
    <lineage>
        <taxon>Bacteria</taxon>
        <taxon>Pseudomonadati</taxon>
        <taxon>Pseudomonadota</taxon>
        <taxon>Alphaproteobacteria</taxon>
        <taxon>Sphingomonadales</taxon>
        <taxon>Sphingomonadaceae</taxon>
        <taxon>Novosphingobium</taxon>
    </lineage>
</organism>
<gene>
    <name evidence="11" type="ORF">PQ457_03650</name>
</gene>
<dbReference type="SMART" id="SM00387">
    <property type="entry name" value="HATPase_c"/>
    <property type="match status" value="1"/>
</dbReference>
<reference evidence="11 12" key="1">
    <citation type="submission" date="2023-02" db="EMBL/GenBank/DDBJ databases">
        <title>Genome sequence of Novosphingobium humi KACC 19094.</title>
        <authorList>
            <person name="Kim S."/>
            <person name="Heo J."/>
            <person name="Kwon S.-W."/>
        </authorList>
    </citation>
    <scope>NUCLEOTIDE SEQUENCE [LARGE SCALE GENOMIC DNA]</scope>
    <source>
        <strain evidence="11 12">KACC 19094</strain>
    </source>
</reference>
<feature type="modified residue" description="Phosphohistidine" evidence="5">
    <location>
        <position position="615"/>
    </location>
</feature>
<feature type="domain" description="Response regulatory" evidence="9">
    <location>
        <begin position="423"/>
        <end position="541"/>
    </location>
</feature>
<keyword evidence="7" id="KW-0175">Coiled coil</keyword>
<dbReference type="InterPro" id="IPR004358">
    <property type="entry name" value="Sig_transdc_His_kin-like_C"/>
</dbReference>
<evidence type="ECO:0000256" key="1">
    <source>
        <dbReference type="ARBA" id="ARBA00000085"/>
    </source>
</evidence>
<dbReference type="Pfam" id="PF00072">
    <property type="entry name" value="Response_reg"/>
    <property type="match status" value="2"/>
</dbReference>
<dbReference type="Gene3D" id="3.40.50.2300">
    <property type="match status" value="2"/>
</dbReference>
<dbReference type="Gene3D" id="1.10.287.130">
    <property type="match status" value="1"/>
</dbReference>
<dbReference type="SUPFAM" id="SSF47226">
    <property type="entry name" value="Histidine-containing phosphotransfer domain, HPT domain"/>
    <property type="match status" value="1"/>
</dbReference>
<dbReference type="Gene3D" id="1.20.120.160">
    <property type="entry name" value="HPT domain"/>
    <property type="match status" value="1"/>
</dbReference>
<feature type="domain" description="Histidine kinase" evidence="8">
    <location>
        <begin position="177"/>
        <end position="398"/>
    </location>
</feature>
<dbReference type="PANTHER" id="PTHR45339:SF3">
    <property type="entry name" value="HISTIDINE KINASE"/>
    <property type="match status" value="1"/>
</dbReference>
<dbReference type="InterPro" id="IPR003661">
    <property type="entry name" value="HisK_dim/P_dom"/>
</dbReference>
<dbReference type="InterPro" id="IPR008207">
    <property type="entry name" value="Sig_transdc_His_kin_Hpt_dom"/>
</dbReference>
<dbReference type="PROSITE" id="PS50109">
    <property type="entry name" value="HIS_KIN"/>
    <property type="match status" value="1"/>
</dbReference>
<dbReference type="CDD" id="cd16922">
    <property type="entry name" value="HATPase_EvgS-ArcB-TorS-like"/>
    <property type="match status" value="1"/>
</dbReference>
<feature type="domain" description="Response regulatory" evidence="9">
    <location>
        <begin position="8"/>
        <end position="125"/>
    </location>
</feature>
<dbReference type="SMART" id="SM00448">
    <property type="entry name" value="REC"/>
    <property type="match status" value="2"/>
</dbReference>
<evidence type="ECO:0000313" key="12">
    <source>
        <dbReference type="Proteomes" id="UP001218231"/>
    </source>
</evidence>
<evidence type="ECO:0000259" key="9">
    <source>
        <dbReference type="PROSITE" id="PS50110"/>
    </source>
</evidence>
<sequence>MTEIAPQAILLVDDDDVDREVFIRALDRMGMFSTIAEANCLDSAREQLRRHKFDCVLLDYHLGSELGTDLVPDIHAHREEPCPIILVTLRDAEEVLADSMRRGVSDYVAKATVSPERLREVIISAIRRAELEHATRLADERLRQATEALRDEHERSLQRALDEAQSANRAKSMFVANMSHEIRTPLNAIIGLSYLLERTKLDQQQGDLLGKIKAASRALLGIVNDVLDISKIEANQIDLAIAPFSLNEVLRSIEGLALVQIGSRKLRFALRRGGSLPDMIVGDGGRLHQILLNLVTNAIKFTEAGEVSLSVSVKNRNDEMAHLRFQVDDTGIGIEPEQIGRLFHPFEQADVSTTRRFGGTGLGLSISRDLALLMGGHIDAASEPGKGSHFWVDLPFELASGDLIVAGDPGGGDVGVPRLRGVRVLIVDDSEINLEVARHVLELESAIVTTAENGARAVEKVIAERGGFDVILMDIQMPVMDGYEAFRQIEWTLGPARPAVVALTAGAAHCDDRDATLARMDGLITKPFDARTLIEVIRQKVAAGHAEPDIARNGEGAGQAADEWPVIDGIDVDDARERLADNKALFLNSLQRFLDENDQIAVMDEPASPMMKRLHRMKGNAGLLGMQRIRIMAQKAETALGRNEGTTAKRLLGELDAELKAVAAGLHAYRLKRAG</sequence>
<dbReference type="InterPro" id="IPR005467">
    <property type="entry name" value="His_kinase_dom"/>
</dbReference>
<evidence type="ECO:0000256" key="2">
    <source>
        <dbReference type="ARBA" id="ARBA00012438"/>
    </source>
</evidence>
<dbReference type="SUPFAM" id="SSF55874">
    <property type="entry name" value="ATPase domain of HSP90 chaperone/DNA topoisomerase II/histidine kinase"/>
    <property type="match status" value="1"/>
</dbReference>
<dbReference type="CDD" id="cd17546">
    <property type="entry name" value="REC_hyHK_CKI1_RcsC-like"/>
    <property type="match status" value="1"/>
</dbReference>
<keyword evidence="12" id="KW-1185">Reference proteome</keyword>
<dbReference type="SUPFAM" id="SSF52172">
    <property type="entry name" value="CheY-like"/>
    <property type="match status" value="2"/>
</dbReference>
<dbReference type="PROSITE" id="PS50110">
    <property type="entry name" value="RESPONSE_REGULATORY"/>
    <property type="match status" value="2"/>
</dbReference>
<dbReference type="EMBL" id="CP117417">
    <property type="protein sequence ID" value="WCT78079.1"/>
    <property type="molecule type" value="Genomic_DNA"/>
</dbReference>
<dbReference type="InterPro" id="IPR036097">
    <property type="entry name" value="HisK_dim/P_sf"/>
</dbReference>
<name>A0ABY7TXT7_9SPHN</name>
<proteinExistence type="predicted"/>
<dbReference type="CDD" id="cd00082">
    <property type="entry name" value="HisKA"/>
    <property type="match status" value="1"/>
</dbReference>
<dbReference type="Gene3D" id="3.30.565.10">
    <property type="entry name" value="Histidine kinase-like ATPase, C-terminal domain"/>
    <property type="match status" value="1"/>
</dbReference>
<dbReference type="InterPro" id="IPR001789">
    <property type="entry name" value="Sig_transdc_resp-reg_receiver"/>
</dbReference>
<dbReference type="Pfam" id="PF02518">
    <property type="entry name" value="HATPase_c"/>
    <property type="match status" value="1"/>
</dbReference>
<keyword evidence="4" id="KW-0902">Two-component regulatory system</keyword>
<dbReference type="EC" id="2.7.13.3" evidence="2"/>